<keyword evidence="5 8" id="KW-0472">Membrane</keyword>
<dbReference type="InterPro" id="IPR013604">
    <property type="entry name" value="7TM_chemorcpt"/>
</dbReference>
<evidence type="ECO:0000256" key="7">
    <source>
        <dbReference type="ARBA" id="ARBA00023224"/>
    </source>
</evidence>
<evidence type="ECO:0000256" key="1">
    <source>
        <dbReference type="ARBA" id="ARBA00004651"/>
    </source>
</evidence>
<name>A0A195EX98_9HYME</name>
<keyword evidence="4 8" id="KW-1133">Transmembrane helix</keyword>
<gene>
    <name evidence="9" type="ORF">ALC56_12721</name>
</gene>
<feature type="transmembrane region" description="Helical" evidence="8">
    <location>
        <begin position="664"/>
        <end position="692"/>
    </location>
</feature>
<dbReference type="EMBL" id="KQ981923">
    <property type="protein sequence ID" value="KYN32905.1"/>
    <property type="molecule type" value="Genomic_DNA"/>
</dbReference>
<evidence type="ECO:0000256" key="3">
    <source>
        <dbReference type="ARBA" id="ARBA00022692"/>
    </source>
</evidence>
<protein>
    <recommendedName>
        <fullName evidence="11">Gustatory receptor</fullName>
    </recommendedName>
</protein>
<keyword evidence="7" id="KW-0807">Transducer</keyword>
<feature type="transmembrane region" description="Helical" evidence="8">
    <location>
        <begin position="16"/>
        <end position="34"/>
    </location>
</feature>
<keyword evidence="2" id="KW-1003">Cell membrane</keyword>
<feature type="transmembrane region" description="Helical" evidence="8">
    <location>
        <begin position="175"/>
        <end position="198"/>
    </location>
</feature>
<comment type="subcellular location">
    <subcellularLocation>
        <location evidence="1">Cell membrane</location>
        <topology evidence="1">Multi-pass membrane protein</topology>
    </subcellularLocation>
</comment>
<feature type="transmembrane region" description="Helical" evidence="8">
    <location>
        <begin position="46"/>
        <end position="64"/>
    </location>
</feature>
<evidence type="ECO:0000256" key="8">
    <source>
        <dbReference type="SAM" id="Phobius"/>
    </source>
</evidence>
<keyword evidence="3 8" id="KW-0812">Transmembrane</keyword>
<dbReference type="GO" id="GO:0007165">
    <property type="term" value="P:signal transduction"/>
    <property type="evidence" value="ECO:0007669"/>
    <property type="project" value="UniProtKB-KW"/>
</dbReference>
<keyword evidence="10" id="KW-1185">Reference proteome</keyword>
<feature type="transmembrane region" description="Helical" evidence="8">
    <location>
        <begin position="213"/>
        <end position="237"/>
    </location>
</feature>
<dbReference type="GO" id="GO:0007635">
    <property type="term" value="P:chemosensory behavior"/>
    <property type="evidence" value="ECO:0007669"/>
    <property type="project" value="TreeGrafter"/>
</dbReference>
<dbReference type="GO" id="GO:0030424">
    <property type="term" value="C:axon"/>
    <property type="evidence" value="ECO:0007669"/>
    <property type="project" value="TreeGrafter"/>
</dbReference>
<accession>A0A195EX98</accession>
<dbReference type="GO" id="GO:0005886">
    <property type="term" value="C:plasma membrane"/>
    <property type="evidence" value="ECO:0007669"/>
    <property type="project" value="UniProtKB-SubCell"/>
</dbReference>
<feature type="transmembrane region" description="Helical" evidence="8">
    <location>
        <begin position="258"/>
        <end position="279"/>
    </location>
</feature>
<evidence type="ECO:0000256" key="4">
    <source>
        <dbReference type="ARBA" id="ARBA00022989"/>
    </source>
</evidence>
<organism evidence="9 10">
    <name type="scientific">Trachymyrmex septentrionalis</name>
    <dbReference type="NCBI Taxonomy" id="34720"/>
    <lineage>
        <taxon>Eukaryota</taxon>
        <taxon>Metazoa</taxon>
        <taxon>Ecdysozoa</taxon>
        <taxon>Arthropoda</taxon>
        <taxon>Hexapoda</taxon>
        <taxon>Insecta</taxon>
        <taxon>Pterygota</taxon>
        <taxon>Neoptera</taxon>
        <taxon>Endopterygota</taxon>
        <taxon>Hymenoptera</taxon>
        <taxon>Apocrita</taxon>
        <taxon>Aculeata</taxon>
        <taxon>Formicoidea</taxon>
        <taxon>Formicidae</taxon>
        <taxon>Myrmicinae</taxon>
        <taxon>Trachymyrmex</taxon>
    </lineage>
</organism>
<evidence type="ECO:0000256" key="2">
    <source>
        <dbReference type="ARBA" id="ARBA00022475"/>
    </source>
</evidence>
<dbReference type="GO" id="GO:0008049">
    <property type="term" value="P:male courtship behavior"/>
    <property type="evidence" value="ECO:0007669"/>
    <property type="project" value="TreeGrafter"/>
</dbReference>
<dbReference type="GO" id="GO:0030425">
    <property type="term" value="C:dendrite"/>
    <property type="evidence" value="ECO:0007669"/>
    <property type="project" value="TreeGrafter"/>
</dbReference>
<evidence type="ECO:0000313" key="10">
    <source>
        <dbReference type="Proteomes" id="UP000078541"/>
    </source>
</evidence>
<feature type="transmembrane region" description="Helical" evidence="8">
    <location>
        <begin position="294"/>
        <end position="320"/>
    </location>
</feature>
<proteinExistence type="predicted"/>
<dbReference type="GO" id="GO:0050909">
    <property type="term" value="P:sensory perception of taste"/>
    <property type="evidence" value="ECO:0007669"/>
    <property type="project" value="InterPro"/>
</dbReference>
<keyword evidence="6" id="KW-0675">Receptor</keyword>
<reference evidence="9 10" key="1">
    <citation type="submission" date="2016-03" db="EMBL/GenBank/DDBJ databases">
        <title>Trachymyrmex septentrionalis WGS genome.</title>
        <authorList>
            <person name="Nygaard S."/>
            <person name="Hu H."/>
            <person name="Boomsma J."/>
            <person name="Zhang G."/>
        </authorList>
    </citation>
    <scope>NUCLEOTIDE SEQUENCE [LARGE SCALE GENOMIC DNA]</scope>
    <source>
        <strain evidence="9">Tsep2-gDNA-1</strain>
        <tissue evidence="9">Whole body</tissue>
    </source>
</reference>
<evidence type="ECO:0000256" key="6">
    <source>
        <dbReference type="ARBA" id="ARBA00023170"/>
    </source>
</evidence>
<dbReference type="STRING" id="34720.A0A195EX98"/>
<evidence type="ECO:0008006" key="11">
    <source>
        <dbReference type="Google" id="ProtNLM"/>
    </source>
</evidence>
<dbReference type="AlphaFoldDB" id="A0A195EX98"/>
<sequence>MKKRWQLFHATDFQSLMYPCFFYCGILGIFPYKINASNFEISKLRYILVIISKMISFGLQLFSLQILHCKNTFSTKGLTVDATLVAAMVGSITTYMLILIQFLITTHSCDGNLTVDCMGLRNLQIFSLQILHCDNTFSAKGFSIDAKLLAATIGRILGMFPYKINASTFDASKPWYILSTIVICIYGTYNITLIHALIYKVNLGDMTKNLEAIFYYACSGFIMIVTHILSVARMRLLQTILKISSKLPSKSYEKLSRFIHAKDILGTIFVILQMCIYIPKIEEFNFLSVLARVFAAYCNLLVFQTNMLYINCVYVLKACFKNINDNLMHIQRLMVNDTRPLCVSILMGNIKGILLIELKALKKQHLMLITMIHHFTQMILLVWICETGKNQAQQIRIIIHDLLNNTNDKQTKDELHLFSLQLLHCNNTFSAKGFNIDATLFAAKLKLLIRITNYICSFGLRFVESTLTTRILYQFTYYNISFACDKLPIMFNLSSSFQGGTRRKERKTEWRMFHAKDFRSLMHPCFTLCRICGIFPYKINATSFEISKPYLILLIMDMLYMNCVCVLKACFTSINDNLISMRIFIANNESSVHRLNYHNHRNPFLIMELKALKKQHLTISDAVQMLNIVFSLQLLGSVAIILFTITICIYLHILVIYHVVNTNFLIIVLYHALFLLYLGYFFIKILLIVWACETGRAQAQQISISIHDIFNVTTDEKIKDEVY</sequence>
<dbReference type="Pfam" id="PF08395">
    <property type="entry name" value="7tm_7"/>
    <property type="match status" value="2"/>
</dbReference>
<dbReference type="PANTHER" id="PTHR21143">
    <property type="entry name" value="INVERTEBRATE GUSTATORY RECEPTOR"/>
    <property type="match status" value="1"/>
</dbReference>
<dbReference type="Proteomes" id="UP000078541">
    <property type="component" value="Unassembled WGS sequence"/>
</dbReference>
<feature type="transmembrane region" description="Helical" evidence="8">
    <location>
        <begin position="84"/>
        <end position="104"/>
    </location>
</feature>
<evidence type="ECO:0000313" key="9">
    <source>
        <dbReference type="EMBL" id="KYN32905.1"/>
    </source>
</evidence>
<evidence type="ECO:0000256" key="5">
    <source>
        <dbReference type="ARBA" id="ARBA00023136"/>
    </source>
</evidence>
<feature type="transmembrane region" description="Helical" evidence="8">
    <location>
        <begin position="634"/>
        <end position="658"/>
    </location>
</feature>
<dbReference type="PANTHER" id="PTHR21143:SF133">
    <property type="entry name" value="GUSTATORY AND PHEROMONE RECEPTOR 32A-RELATED"/>
    <property type="match status" value="1"/>
</dbReference>
<dbReference type="GO" id="GO:0043025">
    <property type="term" value="C:neuronal cell body"/>
    <property type="evidence" value="ECO:0007669"/>
    <property type="project" value="TreeGrafter"/>
</dbReference>